<evidence type="ECO:0000256" key="4">
    <source>
        <dbReference type="ARBA" id="ARBA00022989"/>
    </source>
</evidence>
<organism evidence="8 9">
    <name type="scientific">Vibrio cholerae</name>
    <dbReference type="NCBI Taxonomy" id="666"/>
    <lineage>
        <taxon>Bacteria</taxon>
        <taxon>Pseudomonadati</taxon>
        <taxon>Pseudomonadota</taxon>
        <taxon>Gammaproteobacteria</taxon>
        <taxon>Vibrionales</taxon>
        <taxon>Vibrionaceae</taxon>
        <taxon>Vibrio</taxon>
    </lineage>
</organism>
<dbReference type="InterPro" id="IPR020846">
    <property type="entry name" value="MFS_dom"/>
</dbReference>
<dbReference type="PROSITE" id="PS50850">
    <property type="entry name" value="MFS"/>
    <property type="match status" value="1"/>
</dbReference>
<comment type="subcellular location">
    <subcellularLocation>
        <location evidence="1">Cell membrane</location>
        <topology evidence="1">Multi-pass membrane protein</topology>
    </subcellularLocation>
</comment>
<evidence type="ECO:0000256" key="2">
    <source>
        <dbReference type="ARBA" id="ARBA00022475"/>
    </source>
</evidence>
<keyword evidence="2" id="KW-1003">Cell membrane</keyword>
<keyword evidence="4 6" id="KW-1133">Transmembrane helix</keyword>
<dbReference type="AlphaFoldDB" id="A0A655PSA7"/>
<dbReference type="InterPro" id="IPR036259">
    <property type="entry name" value="MFS_trans_sf"/>
</dbReference>
<dbReference type="InterPro" id="IPR050189">
    <property type="entry name" value="MFS_Efflux_Transporters"/>
</dbReference>
<feature type="transmembrane region" description="Helical" evidence="6">
    <location>
        <begin position="158"/>
        <end position="183"/>
    </location>
</feature>
<evidence type="ECO:0000259" key="7">
    <source>
        <dbReference type="PROSITE" id="PS50850"/>
    </source>
</evidence>
<dbReference type="Proteomes" id="UP000044806">
    <property type="component" value="Unassembled WGS sequence"/>
</dbReference>
<name>A0A655PSA7_VIBCL</name>
<keyword evidence="3 6" id="KW-0812">Transmembrane</keyword>
<reference evidence="8 9" key="1">
    <citation type="submission" date="2015-07" db="EMBL/GenBank/DDBJ databases">
        <authorList>
            <consortium name="Pathogen Informatics"/>
        </authorList>
    </citation>
    <scope>NUCLEOTIDE SEQUENCE [LARGE SCALE GENOMIC DNA]</scope>
    <source>
        <strain evidence="8 9">A51</strain>
    </source>
</reference>
<evidence type="ECO:0000256" key="6">
    <source>
        <dbReference type="SAM" id="Phobius"/>
    </source>
</evidence>
<feature type="transmembrane region" description="Helical" evidence="6">
    <location>
        <begin position="224"/>
        <end position="241"/>
    </location>
</feature>
<dbReference type="Gene3D" id="1.20.1720.10">
    <property type="entry name" value="Multidrug resistance protein D"/>
    <property type="match status" value="1"/>
</dbReference>
<feature type="domain" description="Major facilitator superfamily (MFS) profile" evidence="7">
    <location>
        <begin position="1"/>
        <end position="248"/>
    </location>
</feature>
<gene>
    <name evidence="8" type="primary">bcr</name>
    <name evidence="8" type="ORF">ERS013165_01062</name>
</gene>
<dbReference type="PANTHER" id="PTHR43124">
    <property type="entry name" value="PURINE EFFLUX PUMP PBUE"/>
    <property type="match status" value="1"/>
</dbReference>
<dbReference type="InterPro" id="IPR011701">
    <property type="entry name" value="MFS"/>
</dbReference>
<dbReference type="GO" id="GO:0005886">
    <property type="term" value="C:plasma membrane"/>
    <property type="evidence" value="ECO:0007669"/>
    <property type="project" value="UniProtKB-SubCell"/>
</dbReference>
<feature type="transmembrane region" description="Helical" evidence="6">
    <location>
        <begin position="190"/>
        <end position="212"/>
    </location>
</feature>
<feature type="transmembrane region" description="Helical" evidence="6">
    <location>
        <begin position="135"/>
        <end position="152"/>
    </location>
</feature>
<evidence type="ECO:0000256" key="1">
    <source>
        <dbReference type="ARBA" id="ARBA00004651"/>
    </source>
</evidence>
<feature type="transmembrane region" description="Helical" evidence="6">
    <location>
        <begin position="77"/>
        <end position="94"/>
    </location>
</feature>
<dbReference type="PANTHER" id="PTHR43124:SF3">
    <property type="entry name" value="CHLORAMPHENICOL EFFLUX PUMP RV0191"/>
    <property type="match status" value="1"/>
</dbReference>
<proteinExistence type="predicted"/>
<feature type="transmembrane region" description="Helical" evidence="6">
    <location>
        <begin position="106"/>
        <end position="123"/>
    </location>
</feature>
<evidence type="ECO:0000313" key="9">
    <source>
        <dbReference type="Proteomes" id="UP000044806"/>
    </source>
</evidence>
<protein>
    <submittedName>
        <fullName evidence="8">Multidrug resistance protein D</fullName>
    </submittedName>
</protein>
<evidence type="ECO:0000313" key="8">
    <source>
        <dbReference type="EMBL" id="CSA22791.1"/>
    </source>
</evidence>
<dbReference type="EMBL" id="CWOW01000004">
    <property type="protein sequence ID" value="CSA22791.1"/>
    <property type="molecule type" value="Genomic_DNA"/>
</dbReference>
<dbReference type="GO" id="GO:0022857">
    <property type="term" value="F:transmembrane transporter activity"/>
    <property type="evidence" value="ECO:0007669"/>
    <property type="project" value="InterPro"/>
</dbReference>
<evidence type="ECO:0000256" key="5">
    <source>
        <dbReference type="ARBA" id="ARBA00023136"/>
    </source>
</evidence>
<sequence>MPIIAPVLGGWLAYHLSWQSVFIFVLLYIGAIFTLGLMILPETLPYPKRRVQWRGIVINYAKLLTNQQVTSSASYNWLSYLASLVTLSILPFLLQKQLGMTAADYGSTLIIPSSGLLLGSVLVNMLTSRFSVRQLLGCAISLMVFAGLWLLLTEFSVFNLIWAFTWLSIAQGISFPLATTLLLSPHKSQAGAVSALSGSIQMGIAGLLGGYLVEHWVTSQNAMGVFYILVGITMLSVLIATKKAHSQPSAAQVPM</sequence>
<evidence type="ECO:0000256" key="3">
    <source>
        <dbReference type="ARBA" id="ARBA00022692"/>
    </source>
</evidence>
<feature type="transmembrane region" description="Helical" evidence="6">
    <location>
        <begin position="20"/>
        <end position="40"/>
    </location>
</feature>
<dbReference type="SUPFAM" id="SSF103473">
    <property type="entry name" value="MFS general substrate transporter"/>
    <property type="match status" value="1"/>
</dbReference>
<keyword evidence="5 6" id="KW-0472">Membrane</keyword>
<accession>A0A655PSA7</accession>
<dbReference type="Pfam" id="PF07690">
    <property type="entry name" value="MFS_1"/>
    <property type="match status" value="1"/>
</dbReference>